<dbReference type="HOGENOM" id="CLU_660024_0_0_6"/>
<keyword evidence="3" id="KW-1185">Reference proteome</keyword>
<name>E0WQF9_9ENTR</name>
<reference evidence="2" key="1">
    <citation type="journal article" date="2009" name="Environ. Microbiol.">
        <title>Dynamics of genome evolution in facultative symbionts of aphids.</title>
        <authorList>
            <person name="Degnan P.H."/>
            <person name="Leonardo T.E."/>
            <person name="Cass B.N."/>
            <person name="Hurwitz B."/>
            <person name="Stern D."/>
            <person name="Gibbs R.A."/>
            <person name="Richards S."/>
            <person name="Moran N.A."/>
        </authorList>
    </citation>
    <scope>NUCLEOTIDE SEQUENCE [LARGE SCALE GENOMIC DNA]</scope>
    <source>
        <strain evidence="2">LSR1</strain>
    </source>
</reference>
<dbReference type="AlphaFoldDB" id="E0WQF9"/>
<evidence type="ECO:0000256" key="1">
    <source>
        <dbReference type="SAM" id="MobiDB-lite"/>
    </source>
</evidence>
<gene>
    <name evidence="2" type="ORF">REG_0123</name>
</gene>
<organism evidence="2 3">
    <name type="scientific">Candidatus Regiella insecticola LSR1</name>
    <dbReference type="NCBI Taxonomy" id="663321"/>
    <lineage>
        <taxon>Bacteria</taxon>
        <taxon>Pseudomonadati</taxon>
        <taxon>Pseudomonadota</taxon>
        <taxon>Gammaproteobacteria</taxon>
        <taxon>Enterobacterales</taxon>
        <taxon>Enterobacteriaceae</taxon>
        <taxon>aphid secondary symbionts</taxon>
        <taxon>Candidatus Regiella</taxon>
    </lineage>
</organism>
<evidence type="ECO:0000313" key="2">
    <source>
        <dbReference type="EMBL" id="EFL92369.1"/>
    </source>
</evidence>
<proteinExistence type="predicted"/>
<dbReference type="RefSeq" id="WP_006704101.1">
    <property type="nucleotide sequence ID" value="NZ_CAWLGB010000001.1"/>
</dbReference>
<accession>E0WQF9</accession>
<evidence type="ECO:0000313" key="3">
    <source>
        <dbReference type="Proteomes" id="UP000005726"/>
    </source>
</evidence>
<dbReference type="EMBL" id="GL379589">
    <property type="protein sequence ID" value="EFL92369.1"/>
    <property type="molecule type" value="Genomic_DNA"/>
</dbReference>
<sequence length="416" mass="47447">MSTLNRIESNQWLASVCEGVEFSDRLFMNDIIIGIENSPLNTWEHRQESSNTEEEKSQMIFDQYKLAYLHGMGEATSSDIFTRYQNRLMALLAIDSNRDHQQNPMKLMSDLMEIIDDSLSKKEQKFRVKAPTAAKSPKPQALKREQQSHGFTEIQPRPVPAPRHSVIEERAALESFRMWSQTAPKLTESEYQRFKSLLEVKEAYAKTRSSAESIADSLRDNVIKAYEYIDRTGSSNAELDKILSEIINYAEKARSSAEKINKAEKEGLLPDRIQFEPLCIEKYAIAQRVLIEKLEHQLKAPAAASRPLEAPTAAEIQEQRSETAPTLEANKYELFLNDASEKATEAEAITVSAELNVMKARDHLEKNKDKNTAEQREIVYTAEEFATKIRMAAEIILFHKKQAELAITNREDLFGN</sequence>
<dbReference type="Proteomes" id="UP000005726">
    <property type="component" value="Unassembled WGS sequence"/>
</dbReference>
<protein>
    <submittedName>
        <fullName evidence="2">Uncharacterized protein</fullName>
    </submittedName>
</protein>
<feature type="region of interest" description="Disordered" evidence="1">
    <location>
        <begin position="129"/>
        <end position="159"/>
    </location>
</feature>
<dbReference type="STRING" id="663321.REG_0123"/>
<feature type="region of interest" description="Disordered" evidence="1">
    <location>
        <begin position="304"/>
        <end position="323"/>
    </location>
</feature>